<dbReference type="RefSeq" id="WP_273912666.1">
    <property type="nucleotide sequence ID" value="NZ_JAMDGX010000066.1"/>
</dbReference>
<evidence type="ECO:0000259" key="3">
    <source>
        <dbReference type="PROSITE" id="PS51186"/>
    </source>
</evidence>
<dbReference type="InterPro" id="IPR000182">
    <property type="entry name" value="GNAT_dom"/>
</dbReference>
<feature type="domain" description="N-acetyltransferase" evidence="3">
    <location>
        <begin position="3"/>
        <end position="170"/>
    </location>
</feature>
<proteinExistence type="predicted"/>
<dbReference type="InterPro" id="IPR016181">
    <property type="entry name" value="Acyl_CoA_acyltransferase"/>
</dbReference>
<dbReference type="Gene3D" id="3.40.630.30">
    <property type="match status" value="1"/>
</dbReference>
<evidence type="ECO:0000313" key="4">
    <source>
        <dbReference type="EMBL" id="MDD0992504.1"/>
    </source>
</evidence>
<keyword evidence="2" id="KW-0012">Acyltransferase</keyword>
<dbReference type="CDD" id="cd04301">
    <property type="entry name" value="NAT_SF"/>
    <property type="match status" value="1"/>
</dbReference>
<dbReference type="PANTHER" id="PTHR43800:SF1">
    <property type="entry name" value="PEPTIDYL-LYSINE N-ACETYLTRANSFERASE YJAB"/>
    <property type="match status" value="1"/>
</dbReference>
<dbReference type="Proteomes" id="UP001148203">
    <property type="component" value="Unassembled WGS sequence"/>
</dbReference>
<dbReference type="SUPFAM" id="SSF55729">
    <property type="entry name" value="Acyl-CoA N-acyltransferases (Nat)"/>
    <property type="match status" value="1"/>
</dbReference>
<comment type="caution">
    <text evidence="4">The sequence shown here is derived from an EMBL/GenBank/DDBJ whole genome shotgun (WGS) entry which is preliminary data.</text>
</comment>
<reference evidence="4 5" key="1">
    <citation type="submission" date="2022-05" db="EMBL/GenBank/DDBJ databases">
        <title>Novel Pseudomonas spp. Isolated from a Rainbow Trout Aquaculture Facility.</title>
        <authorList>
            <person name="Testerman T."/>
            <person name="Graf J."/>
        </authorList>
    </citation>
    <scope>NUCLEOTIDE SEQUENCE [LARGE SCALE GENOMIC DNA]</scope>
    <source>
        <strain evidence="4 5">ID681</strain>
    </source>
</reference>
<organism evidence="4 5">
    <name type="scientific">Pseudomonas fontis</name>
    <dbReference type="NCBI Taxonomy" id="2942633"/>
    <lineage>
        <taxon>Bacteria</taxon>
        <taxon>Pseudomonadati</taxon>
        <taxon>Pseudomonadota</taxon>
        <taxon>Gammaproteobacteria</taxon>
        <taxon>Pseudomonadales</taxon>
        <taxon>Pseudomonadaceae</taxon>
        <taxon>Pseudomonas</taxon>
    </lineage>
</organism>
<accession>A0ABT5NWE7</accession>
<dbReference type="PANTHER" id="PTHR43800">
    <property type="entry name" value="PEPTIDYL-LYSINE N-ACETYLTRANSFERASE YJAB"/>
    <property type="match status" value="1"/>
</dbReference>
<keyword evidence="1" id="KW-0808">Transferase</keyword>
<evidence type="ECO:0000313" key="5">
    <source>
        <dbReference type="Proteomes" id="UP001148203"/>
    </source>
</evidence>
<gene>
    <name evidence="4" type="ORF">M5G11_18395</name>
</gene>
<evidence type="ECO:0000256" key="1">
    <source>
        <dbReference type="ARBA" id="ARBA00022679"/>
    </source>
</evidence>
<dbReference type="Pfam" id="PF00583">
    <property type="entry name" value="Acetyltransf_1"/>
    <property type="match status" value="1"/>
</dbReference>
<keyword evidence="5" id="KW-1185">Reference proteome</keyword>
<sequence length="175" mass="19395">MKPDFRLARPQEAGQLPSIEQSAAQAFLGIKGLAWIAEHGVLSAADHLAFIAEGLDWLVVDEQDMPLGFLCACVQGDALHIEELAVDHAYQGQGLGRRLIAHVRDWAQGQGFTALTLTTFVEVPWNAPFYTRLGFVALDDGQMSDFLRRQLVYEHSRGLQGRCAMRQMLGEALFL</sequence>
<name>A0ABT5NWE7_9PSED</name>
<protein>
    <submittedName>
        <fullName evidence="4">GNAT family N-acetyltransferase</fullName>
    </submittedName>
</protein>
<evidence type="ECO:0000256" key="2">
    <source>
        <dbReference type="ARBA" id="ARBA00023315"/>
    </source>
</evidence>
<dbReference type="EMBL" id="JAMDGY010000057">
    <property type="protein sequence ID" value="MDD0992504.1"/>
    <property type="molecule type" value="Genomic_DNA"/>
</dbReference>
<dbReference type="PROSITE" id="PS51186">
    <property type="entry name" value="GNAT"/>
    <property type="match status" value="1"/>
</dbReference>